<dbReference type="OrthoDB" id="6769681at2"/>
<evidence type="ECO:0000313" key="6">
    <source>
        <dbReference type="Proteomes" id="UP000032068"/>
    </source>
</evidence>
<evidence type="ECO:0000256" key="1">
    <source>
        <dbReference type="ARBA" id="ARBA00022801"/>
    </source>
</evidence>
<organism evidence="5 6">
    <name type="scientific">Pseudomonas fulva</name>
    <dbReference type="NCBI Taxonomy" id="47880"/>
    <lineage>
        <taxon>Bacteria</taxon>
        <taxon>Pseudomonadati</taxon>
        <taxon>Pseudomonadota</taxon>
        <taxon>Gammaproteobacteria</taxon>
        <taxon>Pseudomonadales</taxon>
        <taxon>Pseudomonadaceae</taxon>
        <taxon>Pseudomonas</taxon>
    </lineage>
</organism>
<reference evidence="5 6" key="1">
    <citation type="submission" date="2014-12" db="EMBL/GenBank/DDBJ databases">
        <title>16Stimator: statistical estimation of ribosomal gene copy numbers from draft genome assemblies.</title>
        <authorList>
            <person name="Perisin M.A."/>
            <person name="Vetter M."/>
            <person name="Gilbert J.A."/>
            <person name="Bergelson J."/>
        </authorList>
    </citation>
    <scope>NUCLEOTIDE SEQUENCE [LARGE SCALE GENOMIC DNA]</scope>
    <source>
        <strain evidence="5 6">MEJ086</strain>
    </source>
</reference>
<dbReference type="PROSITE" id="PS00659">
    <property type="entry name" value="GLYCOSYL_HYDROL_F5"/>
    <property type="match status" value="1"/>
</dbReference>
<protein>
    <recommendedName>
        <fullName evidence="4">Glycoside hydrolase family 5 domain-containing protein</fullName>
    </recommendedName>
</protein>
<gene>
    <name evidence="5" type="ORF">RU08_13270</name>
</gene>
<dbReference type="InterPro" id="IPR017853">
    <property type="entry name" value="GH"/>
</dbReference>
<evidence type="ECO:0000256" key="3">
    <source>
        <dbReference type="RuleBase" id="RU361153"/>
    </source>
</evidence>
<dbReference type="Proteomes" id="UP000032068">
    <property type="component" value="Unassembled WGS sequence"/>
</dbReference>
<dbReference type="SUPFAM" id="SSF51445">
    <property type="entry name" value="(Trans)glycosidases"/>
    <property type="match status" value="1"/>
</dbReference>
<dbReference type="RefSeq" id="WP_042554303.1">
    <property type="nucleotide sequence ID" value="NZ_JXQW01000032.1"/>
</dbReference>
<dbReference type="InterPro" id="IPR001547">
    <property type="entry name" value="Glyco_hydro_5"/>
</dbReference>
<feature type="domain" description="Glycoside hydrolase family 5" evidence="4">
    <location>
        <begin position="87"/>
        <end position="340"/>
    </location>
</feature>
<evidence type="ECO:0000256" key="2">
    <source>
        <dbReference type="ARBA" id="ARBA00023295"/>
    </source>
</evidence>
<dbReference type="InterPro" id="IPR018087">
    <property type="entry name" value="Glyco_hydro_5_CS"/>
</dbReference>
<name>A0A0D0JW22_9PSED</name>
<evidence type="ECO:0000313" key="5">
    <source>
        <dbReference type="EMBL" id="KIP99825.1"/>
    </source>
</evidence>
<proteinExistence type="inferred from homology"/>
<comment type="similarity">
    <text evidence="3">Belongs to the glycosyl hydrolase 5 (cellulase A) family.</text>
</comment>
<dbReference type="GO" id="GO:0004553">
    <property type="term" value="F:hydrolase activity, hydrolyzing O-glycosyl compounds"/>
    <property type="evidence" value="ECO:0007669"/>
    <property type="project" value="InterPro"/>
</dbReference>
<keyword evidence="2 3" id="KW-0326">Glycosidase</keyword>
<dbReference type="Gene3D" id="3.20.20.80">
    <property type="entry name" value="Glycosidases"/>
    <property type="match status" value="1"/>
</dbReference>
<comment type="caution">
    <text evidence="5">The sequence shown here is derived from an EMBL/GenBank/DDBJ whole genome shotgun (WGS) entry which is preliminary data.</text>
</comment>
<keyword evidence="1 3" id="KW-0378">Hydrolase</keyword>
<dbReference type="EMBL" id="JXQW01000032">
    <property type="protein sequence ID" value="KIP99825.1"/>
    <property type="molecule type" value="Genomic_DNA"/>
</dbReference>
<sequence>MSIKTFDQMAAAGEFPLIGFNAAGLGNNPYVDAITTASLDTHYRTIAPRGHQPDYIKSYAGGLNGKPFAARLPFAGERIAILDGAGGFSLRQGYVEEIRKAIRHVHSWGGYCLLDMHNYARWYVRASGPVAGRTVQSFGGGYALWTAIGAPDCPVDYPLLARIWTAIVQKFKDEPGVLGYGLMNEPHNAGTKADGGVNVEALWTANAQRLINAVRTEDSQHFITVAGNAFSTALHWPARSDALKNLTDPADRLLYEAHQYPDKEGGGGGKWTVASESVSYRDRVADWRPYVDWLKANGKRGIAGEFGGPDHVPGMRTYFTELHKYFDANHILRFQWLAGPGDDDDAPNGMDRNDGTLKPNTRSLMARIGNTTTAYGPR</sequence>
<dbReference type="Pfam" id="PF00150">
    <property type="entry name" value="Cellulase"/>
    <property type="match status" value="1"/>
</dbReference>
<evidence type="ECO:0000259" key="4">
    <source>
        <dbReference type="Pfam" id="PF00150"/>
    </source>
</evidence>
<accession>A0A0D0JW22</accession>
<dbReference type="AlphaFoldDB" id="A0A0D0JW22"/>
<dbReference type="GO" id="GO:0009251">
    <property type="term" value="P:glucan catabolic process"/>
    <property type="evidence" value="ECO:0007669"/>
    <property type="project" value="TreeGrafter"/>
</dbReference>
<dbReference type="PANTHER" id="PTHR34142:SF1">
    <property type="entry name" value="GLYCOSIDE HYDROLASE FAMILY 5 DOMAIN-CONTAINING PROTEIN"/>
    <property type="match status" value="1"/>
</dbReference>
<dbReference type="PANTHER" id="PTHR34142">
    <property type="entry name" value="ENDO-BETA-1,4-GLUCANASE A"/>
    <property type="match status" value="1"/>
</dbReference>